<name>A0ABV5WHA6_9BACI</name>
<protein>
    <submittedName>
        <fullName evidence="1">DUF2553 family protein</fullName>
    </submittedName>
</protein>
<organism evidence="1 2">
    <name type="scientific">Ectobacillus funiculus</name>
    <dbReference type="NCBI Taxonomy" id="137993"/>
    <lineage>
        <taxon>Bacteria</taxon>
        <taxon>Bacillati</taxon>
        <taxon>Bacillota</taxon>
        <taxon>Bacilli</taxon>
        <taxon>Bacillales</taxon>
        <taxon>Bacillaceae</taxon>
        <taxon>Ectobacillus</taxon>
    </lineage>
</organism>
<dbReference type="RefSeq" id="WP_129727869.1">
    <property type="nucleotide sequence ID" value="NZ_JAPCYI010000001.1"/>
</dbReference>
<dbReference type="EMBL" id="JBHMAF010000108">
    <property type="protein sequence ID" value="MFB9759989.1"/>
    <property type="molecule type" value="Genomic_DNA"/>
</dbReference>
<dbReference type="Pfam" id="PF10830">
    <property type="entry name" value="DUF2553"/>
    <property type="match status" value="1"/>
</dbReference>
<comment type="caution">
    <text evidence="1">The sequence shown here is derived from an EMBL/GenBank/DDBJ whole genome shotgun (WGS) entry which is preliminary data.</text>
</comment>
<dbReference type="Proteomes" id="UP001589609">
    <property type="component" value="Unassembled WGS sequence"/>
</dbReference>
<keyword evidence="2" id="KW-1185">Reference proteome</keyword>
<dbReference type="InterPro" id="IPR020140">
    <property type="entry name" value="Uncharacterised_YusG"/>
</dbReference>
<sequence length="76" mass="9274">MEKTLKIDITEKVTAKFKGEYLELYSHKFRIGKFYIHADKKYDLEEGYIYENGRFYRLIQTRRDRNHSEESSVGWC</sequence>
<gene>
    <name evidence="1" type="ORF">ACFFMS_16605</name>
</gene>
<evidence type="ECO:0000313" key="1">
    <source>
        <dbReference type="EMBL" id="MFB9759989.1"/>
    </source>
</evidence>
<accession>A0ABV5WHA6</accession>
<reference evidence="1 2" key="1">
    <citation type="submission" date="2024-09" db="EMBL/GenBank/DDBJ databases">
        <authorList>
            <person name="Sun Q."/>
            <person name="Mori K."/>
        </authorList>
    </citation>
    <scope>NUCLEOTIDE SEQUENCE [LARGE SCALE GENOMIC DNA]</scope>
    <source>
        <strain evidence="1 2">JCM 11201</strain>
    </source>
</reference>
<evidence type="ECO:0000313" key="2">
    <source>
        <dbReference type="Proteomes" id="UP001589609"/>
    </source>
</evidence>
<proteinExistence type="predicted"/>